<protein>
    <submittedName>
        <fullName evidence="2">Uncharacterized protein</fullName>
    </submittedName>
</protein>
<dbReference type="EMBL" id="KQ981522">
    <property type="protein sequence ID" value="KYN40643.1"/>
    <property type="molecule type" value="Genomic_DNA"/>
</dbReference>
<evidence type="ECO:0000313" key="3">
    <source>
        <dbReference type="Proteomes" id="UP000078541"/>
    </source>
</evidence>
<feature type="compositionally biased region" description="Basic and acidic residues" evidence="1">
    <location>
        <begin position="1"/>
        <end position="13"/>
    </location>
</feature>
<sequence>MDWMRRQDVKEEPQEAPNALTPEDDDEYCFEEDTSIDEGMTAYDVRMRLRGSIPSKADLCLRVGFGPTPSQLWGRRLSIVIVQPIDAARPELSLPFEELPASLETHGEGEPEVLSDRIASHSVRLAHREHETRWCRFTNGSLSPLRNPSRANNYSTFSENNPLLLDREH</sequence>
<name>A0A195FJR5_9HYME</name>
<dbReference type="Proteomes" id="UP000078541">
    <property type="component" value="Unassembled WGS sequence"/>
</dbReference>
<keyword evidence="3" id="KW-1185">Reference proteome</keyword>
<evidence type="ECO:0000313" key="2">
    <source>
        <dbReference type="EMBL" id="KYN40643.1"/>
    </source>
</evidence>
<reference evidence="2 3" key="1">
    <citation type="submission" date="2016-03" db="EMBL/GenBank/DDBJ databases">
        <title>Trachymyrmex septentrionalis WGS genome.</title>
        <authorList>
            <person name="Nygaard S."/>
            <person name="Hu H."/>
            <person name="Boomsma J."/>
            <person name="Zhang G."/>
        </authorList>
    </citation>
    <scope>NUCLEOTIDE SEQUENCE [LARGE SCALE GENOMIC DNA]</scope>
    <source>
        <strain evidence="2">Tsep2-gDNA-1</strain>
        <tissue evidence="2">Whole body</tissue>
    </source>
</reference>
<evidence type="ECO:0000256" key="1">
    <source>
        <dbReference type="SAM" id="MobiDB-lite"/>
    </source>
</evidence>
<proteinExistence type="predicted"/>
<gene>
    <name evidence="2" type="ORF">ALC56_04952</name>
</gene>
<accession>A0A195FJR5</accession>
<feature type="compositionally biased region" description="Polar residues" evidence="1">
    <location>
        <begin position="148"/>
        <end position="161"/>
    </location>
</feature>
<dbReference type="STRING" id="34720.A0A195FJR5"/>
<feature type="region of interest" description="Disordered" evidence="1">
    <location>
        <begin position="1"/>
        <end position="25"/>
    </location>
</feature>
<organism evidence="2 3">
    <name type="scientific">Trachymyrmex septentrionalis</name>
    <dbReference type="NCBI Taxonomy" id="34720"/>
    <lineage>
        <taxon>Eukaryota</taxon>
        <taxon>Metazoa</taxon>
        <taxon>Ecdysozoa</taxon>
        <taxon>Arthropoda</taxon>
        <taxon>Hexapoda</taxon>
        <taxon>Insecta</taxon>
        <taxon>Pterygota</taxon>
        <taxon>Neoptera</taxon>
        <taxon>Endopterygota</taxon>
        <taxon>Hymenoptera</taxon>
        <taxon>Apocrita</taxon>
        <taxon>Aculeata</taxon>
        <taxon>Formicoidea</taxon>
        <taxon>Formicidae</taxon>
        <taxon>Myrmicinae</taxon>
        <taxon>Trachymyrmex</taxon>
    </lineage>
</organism>
<feature type="region of interest" description="Disordered" evidence="1">
    <location>
        <begin position="148"/>
        <end position="169"/>
    </location>
</feature>
<dbReference type="AlphaFoldDB" id="A0A195FJR5"/>